<comment type="function">
    <text evidence="6 8 9">Binds directly to 23S ribosomal RNA and is necessary for the in vitro assembly process of the 50S ribosomal subunit. It is not involved in the protein synthesizing functions of that subunit.</text>
</comment>
<evidence type="ECO:0000256" key="3">
    <source>
        <dbReference type="ARBA" id="ARBA00022884"/>
    </source>
</evidence>
<dbReference type="EMBL" id="JAAZSQ010000019">
    <property type="protein sequence ID" value="NKX56116.1"/>
    <property type="molecule type" value="Genomic_DNA"/>
</dbReference>
<organism evidence="10 11">
    <name type="scientific">Arthrobacter mobilis</name>
    <dbReference type="NCBI Taxonomy" id="2724944"/>
    <lineage>
        <taxon>Bacteria</taxon>
        <taxon>Bacillati</taxon>
        <taxon>Actinomycetota</taxon>
        <taxon>Actinomycetes</taxon>
        <taxon>Micrococcales</taxon>
        <taxon>Micrococcaceae</taxon>
        <taxon>Arthrobacter</taxon>
    </lineage>
</organism>
<dbReference type="Gene3D" id="6.10.160.10">
    <property type="match status" value="1"/>
</dbReference>
<keyword evidence="4 8" id="KW-0689">Ribosomal protein</keyword>
<keyword evidence="2 8" id="KW-0699">rRNA-binding</keyword>
<comment type="similarity">
    <text evidence="1 8 9">Belongs to the bacterial ribosomal protein bL20 family.</text>
</comment>
<comment type="caution">
    <text evidence="10">The sequence shown here is derived from an EMBL/GenBank/DDBJ whole genome shotgun (WGS) entry which is preliminary data.</text>
</comment>
<reference evidence="10 11" key="1">
    <citation type="submission" date="2020-04" db="EMBL/GenBank/DDBJ databases">
        <title>Arthrobacter sp. nov.</title>
        <authorList>
            <person name="Liu S."/>
        </authorList>
    </citation>
    <scope>NUCLEOTIDE SEQUENCE [LARGE SCALE GENOMIC DNA]</scope>
    <source>
        <strain evidence="10 11">E918</strain>
    </source>
</reference>
<dbReference type="SUPFAM" id="SSF74731">
    <property type="entry name" value="Ribosomal protein L20"/>
    <property type="match status" value="1"/>
</dbReference>
<dbReference type="GO" id="GO:0006412">
    <property type="term" value="P:translation"/>
    <property type="evidence" value="ECO:0007669"/>
    <property type="project" value="InterPro"/>
</dbReference>
<gene>
    <name evidence="8 10" type="primary">rplT</name>
    <name evidence="10" type="ORF">HGG74_16560</name>
</gene>
<dbReference type="GO" id="GO:0005840">
    <property type="term" value="C:ribosome"/>
    <property type="evidence" value="ECO:0007669"/>
    <property type="project" value="UniProtKB-KW"/>
</dbReference>
<name>A0A7X6HFK3_9MICC</name>
<keyword evidence="11" id="KW-1185">Reference proteome</keyword>
<dbReference type="Pfam" id="PF00453">
    <property type="entry name" value="Ribosomal_L20"/>
    <property type="match status" value="1"/>
</dbReference>
<evidence type="ECO:0000256" key="6">
    <source>
        <dbReference type="ARBA" id="ARBA00024775"/>
    </source>
</evidence>
<dbReference type="PROSITE" id="PS00937">
    <property type="entry name" value="RIBOSOMAL_L20"/>
    <property type="match status" value="1"/>
</dbReference>
<dbReference type="Gene3D" id="1.10.1900.20">
    <property type="entry name" value="Ribosomal protein L20"/>
    <property type="match status" value="1"/>
</dbReference>
<dbReference type="GO" id="GO:0019843">
    <property type="term" value="F:rRNA binding"/>
    <property type="evidence" value="ECO:0007669"/>
    <property type="project" value="UniProtKB-UniRule"/>
</dbReference>
<evidence type="ECO:0000256" key="4">
    <source>
        <dbReference type="ARBA" id="ARBA00022980"/>
    </source>
</evidence>
<dbReference type="HAMAP" id="MF_00382">
    <property type="entry name" value="Ribosomal_bL20"/>
    <property type="match status" value="1"/>
</dbReference>
<dbReference type="FunFam" id="1.10.1900.20:FF:000001">
    <property type="entry name" value="50S ribosomal protein L20"/>
    <property type="match status" value="1"/>
</dbReference>
<dbReference type="InterPro" id="IPR035566">
    <property type="entry name" value="Ribosomal_protein_bL20_C"/>
</dbReference>
<evidence type="ECO:0000256" key="1">
    <source>
        <dbReference type="ARBA" id="ARBA00007698"/>
    </source>
</evidence>
<dbReference type="Proteomes" id="UP000544090">
    <property type="component" value="Unassembled WGS sequence"/>
</dbReference>
<dbReference type="CDD" id="cd07026">
    <property type="entry name" value="Ribosomal_L20"/>
    <property type="match status" value="1"/>
</dbReference>
<proteinExistence type="inferred from homology"/>
<dbReference type="InterPro" id="IPR005813">
    <property type="entry name" value="Ribosomal_bL20"/>
</dbReference>
<dbReference type="InterPro" id="IPR049946">
    <property type="entry name" value="RIBOSOMAL_L20_CS"/>
</dbReference>
<evidence type="ECO:0000256" key="7">
    <source>
        <dbReference type="ARBA" id="ARBA00035172"/>
    </source>
</evidence>
<evidence type="ECO:0000256" key="5">
    <source>
        <dbReference type="ARBA" id="ARBA00023274"/>
    </source>
</evidence>
<evidence type="ECO:0000313" key="11">
    <source>
        <dbReference type="Proteomes" id="UP000544090"/>
    </source>
</evidence>
<dbReference type="GO" id="GO:0003735">
    <property type="term" value="F:structural constituent of ribosome"/>
    <property type="evidence" value="ECO:0007669"/>
    <property type="project" value="InterPro"/>
</dbReference>
<dbReference type="PRINTS" id="PR00062">
    <property type="entry name" value="RIBOSOMALL20"/>
</dbReference>
<sequence length="212" mass="22956">MARVKRAVNAHKKRRVILERASGYRGQRSRLYRKAKEQLLHSFVYSYGDRRKRKGDFRRLWIQRINAASRANGLTYNRLIQGLKAAEVQVDRRMLAELAVSDAAAFTALVQVAKAALPADTSAPAAAASKAAPASTPAAGSANVHAGAVRAVSGEAAPEGFAIKGNQSKKYHVPGSTWYEQTVAEYWFDSVESAKAAGFEPAGGEARQKIAE</sequence>
<protein>
    <recommendedName>
        <fullName evidence="7 8">Large ribosomal subunit protein bL20</fullName>
    </recommendedName>
</protein>
<dbReference type="GO" id="GO:0000027">
    <property type="term" value="P:ribosomal large subunit assembly"/>
    <property type="evidence" value="ECO:0007669"/>
    <property type="project" value="UniProtKB-UniRule"/>
</dbReference>
<evidence type="ECO:0000256" key="8">
    <source>
        <dbReference type="HAMAP-Rule" id="MF_00382"/>
    </source>
</evidence>
<dbReference type="GO" id="GO:1990904">
    <property type="term" value="C:ribonucleoprotein complex"/>
    <property type="evidence" value="ECO:0007669"/>
    <property type="project" value="UniProtKB-KW"/>
</dbReference>
<dbReference type="PANTHER" id="PTHR10986">
    <property type="entry name" value="39S RIBOSOMAL PROTEIN L20"/>
    <property type="match status" value="1"/>
</dbReference>
<evidence type="ECO:0000313" key="10">
    <source>
        <dbReference type="EMBL" id="NKX56116.1"/>
    </source>
</evidence>
<dbReference type="NCBIfam" id="TIGR01032">
    <property type="entry name" value="rplT_bact"/>
    <property type="match status" value="1"/>
</dbReference>
<dbReference type="RefSeq" id="WP_168488133.1">
    <property type="nucleotide sequence ID" value="NZ_JAAZSQ010000019.1"/>
</dbReference>
<keyword evidence="3 8" id="KW-0694">RNA-binding</keyword>
<keyword evidence="5 8" id="KW-0687">Ribonucleoprotein</keyword>
<evidence type="ECO:0000256" key="9">
    <source>
        <dbReference type="RuleBase" id="RU000560"/>
    </source>
</evidence>
<accession>A0A7X6HFK3</accession>
<dbReference type="AlphaFoldDB" id="A0A7X6HFK3"/>
<evidence type="ECO:0000256" key="2">
    <source>
        <dbReference type="ARBA" id="ARBA00022730"/>
    </source>
</evidence>